<evidence type="ECO:0000313" key="5">
    <source>
        <dbReference type="EMBL" id="CFX16662.1"/>
    </source>
</evidence>
<dbReference type="STRING" id="690567.688"/>
<evidence type="ECO:0000256" key="1">
    <source>
        <dbReference type="ARBA" id="ARBA00022670"/>
    </source>
</evidence>
<dbReference type="Gene3D" id="2.40.30.10">
    <property type="entry name" value="Translation factors"/>
    <property type="match status" value="1"/>
</dbReference>
<gene>
    <name evidence="5" type="ORF">688</name>
</gene>
<dbReference type="SUPFAM" id="SSF51366">
    <property type="entry name" value="Ribulose-phoshate binding barrel"/>
    <property type="match status" value="1"/>
</dbReference>
<keyword evidence="2" id="KW-0378">Hydrolase</keyword>
<evidence type="ECO:0000259" key="4">
    <source>
        <dbReference type="Pfam" id="PF16325"/>
    </source>
</evidence>
<sequence>MIKPELLLPAGDLDKLKTALRFGADAVYLGGKEYSLRAYAGNLTLQEMAEGLVFAREYGRRVYVTVNILAHNQDLREMPSYLESLQQMGVDGLIISDLGVMRLAKRYAPDIPVTVSTQANISNYEAAAMYKELGASRLVLARELSLDDIVVIKEKVDIELEVFVHGAMCVSYSGRCLLSHYMTGRNANQGACAHPCRYQYHLLEEKRPGQYFPIEEDERGTYILNSRDLCLLPYLPQLMEAGIDAFKVEGRMKSALYVATTARVYRQAIDFYQKNPAPYNDNILQEWMDELKGVATRPYTNGFIVADTLEMQDTKKTATPDRTDYCGIIKDYDSTRGLIEVEQRANFGSGDPLQIMLPDGRIIALEIEVMFDSAGNILDRARHARQIVLIPCGEHIPPGSILRRVGSNI</sequence>
<keyword evidence="1" id="KW-0645">Protease</keyword>
<dbReference type="InterPro" id="IPR001539">
    <property type="entry name" value="Peptidase_U32"/>
</dbReference>
<dbReference type="PANTHER" id="PTHR30217">
    <property type="entry name" value="PEPTIDASE U32 FAMILY"/>
    <property type="match status" value="1"/>
</dbReference>
<dbReference type="PANTHER" id="PTHR30217:SF6">
    <property type="entry name" value="TRNA HYDROXYLATION PROTEIN P"/>
    <property type="match status" value="1"/>
</dbReference>
<dbReference type="Pfam" id="PF16325">
    <property type="entry name" value="Peptidase_U32_C"/>
    <property type="match status" value="1"/>
</dbReference>
<organism evidence="5 6">
    <name type="scientific">Syntrophomonas zehnderi OL-4</name>
    <dbReference type="NCBI Taxonomy" id="690567"/>
    <lineage>
        <taxon>Bacteria</taxon>
        <taxon>Bacillati</taxon>
        <taxon>Bacillota</taxon>
        <taxon>Clostridia</taxon>
        <taxon>Eubacteriales</taxon>
        <taxon>Syntrophomonadaceae</taxon>
        <taxon>Syntrophomonas</taxon>
    </lineage>
</organism>
<dbReference type="Proteomes" id="UP000045545">
    <property type="component" value="Unassembled WGS sequence"/>
</dbReference>
<dbReference type="Pfam" id="PF01136">
    <property type="entry name" value="Peptidase_U32"/>
    <property type="match status" value="1"/>
</dbReference>
<dbReference type="InterPro" id="IPR011060">
    <property type="entry name" value="RibuloseP-bd_barrel"/>
</dbReference>
<dbReference type="GO" id="GO:0008233">
    <property type="term" value="F:peptidase activity"/>
    <property type="evidence" value="ECO:0007669"/>
    <property type="project" value="UniProtKB-KW"/>
</dbReference>
<evidence type="ECO:0000256" key="2">
    <source>
        <dbReference type="ARBA" id="ARBA00022801"/>
    </source>
</evidence>
<feature type="domain" description="Peptidase family U32 C-terminal" evidence="4">
    <location>
        <begin position="322"/>
        <end position="403"/>
    </location>
</feature>
<evidence type="ECO:0000313" key="6">
    <source>
        <dbReference type="Proteomes" id="UP000045545"/>
    </source>
</evidence>
<proteinExistence type="inferred from homology"/>
<dbReference type="InterPro" id="IPR051454">
    <property type="entry name" value="RNA/ubiquinone_mod_enzymes"/>
</dbReference>
<dbReference type="OrthoDB" id="9807498at2"/>
<accession>A0A0E4G9Y9</accession>
<dbReference type="GO" id="GO:0006508">
    <property type="term" value="P:proteolysis"/>
    <property type="evidence" value="ECO:0007669"/>
    <property type="project" value="UniProtKB-KW"/>
</dbReference>
<protein>
    <submittedName>
        <fullName evidence="5">Peptidase U32</fullName>
    </submittedName>
</protein>
<dbReference type="PROSITE" id="PS01276">
    <property type="entry name" value="PEPTIDASE_U32"/>
    <property type="match status" value="1"/>
</dbReference>
<dbReference type="EMBL" id="CGIH01000009">
    <property type="protein sequence ID" value="CFX16662.1"/>
    <property type="molecule type" value="Genomic_DNA"/>
</dbReference>
<dbReference type="AlphaFoldDB" id="A0A0E4G9Y9"/>
<reference evidence="5 6" key="1">
    <citation type="submission" date="2015-03" db="EMBL/GenBank/DDBJ databases">
        <authorList>
            <person name="Murphy D."/>
        </authorList>
    </citation>
    <scope>NUCLEOTIDE SEQUENCE [LARGE SCALE GENOMIC DNA]</scope>
    <source>
        <strain evidence="5 6">OL-4</strain>
    </source>
</reference>
<keyword evidence="6" id="KW-1185">Reference proteome</keyword>
<name>A0A0E4G9Y9_9FIRM</name>
<dbReference type="InterPro" id="IPR032525">
    <property type="entry name" value="Peptidase_U32_C"/>
</dbReference>
<dbReference type="RefSeq" id="WP_046495800.1">
    <property type="nucleotide sequence ID" value="NZ_CGIH01000009.1"/>
</dbReference>
<comment type="similarity">
    <text evidence="3">Belongs to the peptidase U32 family.</text>
</comment>
<evidence type="ECO:0000256" key="3">
    <source>
        <dbReference type="ARBA" id="ARBA00038374"/>
    </source>
</evidence>